<name>A0ABN1KKP7_9BURK</name>
<protein>
    <recommendedName>
        <fullName evidence="4">Tyrosine specific protein phosphatases domain-containing protein</fullName>
    </recommendedName>
</protein>
<evidence type="ECO:0000256" key="3">
    <source>
        <dbReference type="SAM" id="MobiDB-lite"/>
    </source>
</evidence>
<organism evidence="5 6">
    <name type="scientific">Ideonella azotifigens</name>
    <dbReference type="NCBI Taxonomy" id="513160"/>
    <lineage>
        <taxon>Bacteria</taxon>
        <taxon>Pseudomonadati</taxon>
        <taxon>Pseudomonadota</taxon>
        <taxon>Betaproteobacteria</taxon>
        <taxon>Burkholderiales</taxon>
        <taxon>Sphaerotilaceae</taxon>
        <taxon>Ideonella</taxon>
    </lineage>
</organism>
<dbReference type="SMART" id="SM00195">
    <property type="entry name" value="DSPc"/>
    <property type="match status" value="1"/>
</dbReference>
<gene>
    <name evidence="5" type="ORF">GCM10009107_60870</name>
</gene>
<feature type="compositionally biased region" description="Basic residues" evidence="3">
    <location>
        <begin position="1"/>
        <end position="12"/>
    </location>
</feature>
<feature type="region of interest" description="Disordered" evidence="3">
    <location>
        <begin position="1"/>
        <end position="27"/>
    </location>
</feature>
<dbReference type="Gene3D" id="3.90.190.10">
    <property type="entry name" value="Protein tyrosine phosphatase superfamily"/>
    <property type="match status" value="1"/>
</dbReference>
<evidence type="ECO:0000259" key="4">
    <source>
        <dbReference type="PROSITE" id="PS50056"/>
    </source>
</evidence>
<dbReference type="PANTHER" id="PTHR31126">
    <property type="entry name" value="TYROSINE-PROTEIN PHOSPHATASE"/>
    <property type="match status" value="1"/>
</dbReference>
<keyword evidence="2" id="KW-0378">Hydrolase</keyword>
<dbReference type="InterPro" id="IPR029021">
    <property type="entry name" value="Prot-tyrosine_phosphatase-like"/>
</dbReference>
<evidence type="ECO:0000313" key="6">
    <source>
        <dbReference type="Proteomes" id="UP001500279"/>
    </source>
</evidence>
<dbReference type="PROSITE" id="PS50056">
    <property type="entry name" value="TYR_PHOSPHATASE_2"/>
    <property type="match status" value="1"/>
</dbReference>
<dbReference type="EMBL" id="BAAAEW010000047">
    <property type="protein sequence ID" value="GAA0769703.1"/>
    <property type="molecule type" value="Genomic_DNA"/>
</dbReference>
<reference evidence="5 6" key="1">
    <citation type="journal article" date="2019" name="Int. J. Syst. Evol. Microbiol.">
        <title>The Global Catalogue of Microorganisms (GCM) 10K type strain sequencing project: providing services to taxonomists for standard genome sequencing and annotation.</title>
        <authorList>
            <consortium name="The Broad Institute Genomics Platform"/>
            <consortium name="The Broad Institute Genome Sequencing Center for Infectious Disease"/>
            <person name="Wu L."/>
            <person name="Ma J."/>
        </authorList>
    </citation>
    <scope>NUCLEOTIDE SEQUENCE [LARGE SCALE GENOMIC DNA]</scope>
    <source>
        <strain evidence="5 6">JCM 15503</strain>
    </source>
</reference>
<dbReference type="InterPro" id="IPR000387">
    <property type="entry name" value="Tyr_Pase_dom"/>
</dbReference>
<evidence type="ECO:0000256" key="2">
    <source>
        <dbReference type="ARBA" id="ARBA00022801"/>
    </source>
</evidence>
<evidence type="ECO:0000256" key="1">
    <source>
        <dbReference type="ARBA" id="ARBA00009580"/>
    </source>
</evidence>
<dbReference type="InterPro" id="IPR020422">
    <property type="entry name" value="TYR_PHOSPHATASE_DUAL_dom"/>
</dbReference>
<evidence type="ECO:0000313" key="5">
    <source>
        <dbReference type="EMBL" id="GAA0769703.1"/>
    </source>
</evidence>
<dbReference type="SUPFAM" id="SSF52799">
    <property type="entry name" value="(Phosphotyrosine protein) phosphatases II"/>
    <property type="match status" value="1"/>
</dbReference>
<dbReference type="PANTHER" id="PTHR31126:SF72">
    <property type="entry name" value="DUAL SPECIFICITY PROTEIN PHOSPHATASE TPBA"/>
    <property type="match status" value="1"/>
</dbReference>
<keyword evidence="6" id="KW-1185">Reference proteome</keyword>
<dbReference type="Pfam" id="PF22784">
    <property type="entry name" value="PTP-SAK"/>
    <property type="match status" value="1"/>
</dbReference>
<dbReference type="RefSeq" id="WP_141288532.1">
    <property type="nucleotide sequence ID" value="NZ_BAAAEW010000047.1"/>
</dbReference>
<proteinExistence type="inferred from homology"/>
<comment type="caution">
    <text evidence="5">The sequence shown here is derived from an EMBL/GenBank/DDBJ whole genome shotgun (WGS) entry which is preliminary data.</text>
</comment>
<dbReference type="InterPro" id="IPR057023">
    <property type="entry name" value="PTP-SAK"/>
</dbReference>
<dbReference type="Proteomes" id="UP001500279">
    <property type="component" value="Unassembled WGS sequence"/>
</dbReference>
<sequence length="188" mass="21227">MKRESRRTKQKHYAVPGVRPEDWADPLTGQPHALANLHRITPTLYRSAQPRRNDLPALHALGIRTVVSFRSFNSDERALAGSGIGQVRVPIDTWAIDDEKVLQALRAIRAAEQRGPVLVHCWHGADRTGVVAAAYRMVLQGWDKDAARHEMFRGGYGYHTLWRNIPRYLDRLDVAALRQALLEPATTP</sequence>
<accession>A0ABN1KKP7</accession>
<dbReference type="InterPro" id="IPR016130">
    <property type="entry name" value="Tyr_Pase_AS"/>
</dbReference>
<feature type="domain" description="Tyrosine specific protein phosphatases" evidence="4">
    <location>
        <begin position="99"/>
        <end position="137"/>
    </location>
</feature>
<dbReference type="PROSITE" id="PS00383">
    <property type="entry name" value="TYR_PHOSPHATASE_1"/>
    <property type="match status" value="1"/>
</dbReference>
<comment type="similarity">
    <text evidence="1">Belongs to the protein-tyrosine phosphatase family.</text>
</comment>